<dbReference type="Proteomes" id="UP000550787">
    <property type="component" value="Unassembled WGS sequence"/>
</dbReference>
<comment type="caution">
    <text evidence="1">The sequence shown here is derived from an EMBL/GenBank/DDBJ whole genome shotgun (WGS) entry which is preliminary data.</text>
</comment>
<accession>A0A7W4NPF9</accession>
<evidence type="ECO:0000313" key="1">
    <source>
        <dbReference type="EMBL" id="MBB2158130.1"/>
    </source>
</evidence>
<name>A0A7W4NPF9_GLUDI</name>
<dbReference type="EMBL" id="JABEQG010000059">
    <property type="protein sequence ID" value="MBB2158130.1"/>
    <property type="molecule type" value="Genomic_DNA"/>
</dbReference>
<dbReference type="RefSeq" id="WP_183116573.1">
    <property type="nucleotide sequence ID" value="NZ_JABEQG010000059.1"/>
</dbReference>
<sequence length="89" mass="9273">MIEYLSEGDWSLVNGGLSDGGLGRDQWVSDGTLDVSGLGLEANGMGGGIAMLAAEAECRAYRSEGYSVTFQEVMEAVNGDNSLLPAALR</sequence>
<evidence type="ECO:0000313" key="2">
    <source>
        <dbReference type="Proteomes" id="UP000550787"/>
    </source>
</evidence>
<organism evidence="1 2">
    <name type="scientific">Gluconacetobacter diazotrophicus</name>
    <name type="common">Acetobacter diazotrophicus</name>
    <dbReference type="NCBI Taxonomy" id="33996"/>
    <lineage>
        <taxon>Bacteria</taxon>
        <taxon>Pseudomonadati</taxon>
        <taxon>Pseudomonadota</taxon>
        <taxon>Alphaproteobacteria</taxon>
        <taxon>Acetobacterales</taxon>
        <taxon>Acetobacteraceae</taxon>
        <taxon>Gluconacetobacter</taxon>
    </lineage>
</organism>
<reference evidence="1 2" key="1">
    <citation type="submission" date="2020-04" db="EMBL/GenBank/DDBJ databases">
        <title>Description of novel Gluconacetobacter.</title>
        <authorList>
            <person name="Sombolestani A."/>
        </authorList>
    </citation>
    <scope>NUCLEOTIDE SEQUENCE [LARGE SCALE GENOMIC DNA]</scope>
    <source>
        <strain evidence="1 2">LMG 7603</strain>
    </source>
</reference>
<gene>
    <name evidence="1" type="ORF">HLH33_17815</name>
</gene>
<proteinExistence type="predicted"/>
<dbReference type="AlphaFoldDB" id="A0A7W4NPF9"/>
<protein>
    <submittedName>
        <fullName evidence="1">Uncharacterized protein</fullName>
    </submittedName>
</protein>